<evidence type="ECO:0000259" key="8">
    <source>
        <dbReference type="Pfam" id="PF00534"/>
    </source>
</evidence>
<dbReference type="Pfam" id="PF24861">
    <property type="entry name" value="SUS_N"/>
    <property type="match status" value="1"/>
</dbReference>
<evidence type="ECO:0000256" key="2">
    <source>
        <dbReference type="ARBA" id="ARBA00012540"/>
    </source>
</evidence>
<dbReference type="GO" id="GO:0016157">
    <property type="term" value="F:sucrose synthase activity"/>
    <property type="evidence" value="ECO:0007669"/>
    <property type="project" value="UniProtKB-UniRule"/>
</dbReference>
<dbReference type="PANTHER" id="PTHR45839">
    <property type="match status" value="1"/>
</dbReference>
<evidence type="ECO:0000313" key="13">
    <source>
        <dbReference type="Proteomes" id="UP000266313"/>
    </source>
</evidence>
<feature type="domain" description="Sucrose synthase EPBD" evidence="11">
    <location>
        <begin position="162"/>
        <end position="250"/>
    </location>
</feature>
<dbReference type="Gene3D" id="3.10.450.330">
    <property type="match status" value="1"/>
</dbReference>
<dbReference type="InterPro" id="IPR056735">
    <property type="entry name" value="SUS_N"/>
</dbReference>
<dbReference type="PANTHER" id="PTHR45839:SF7">
    <property type="entry name" value="SUCROSE SYNTHASE 1"/>
    <property type="match status" value="1"/>
</dbReference>
<keyword evidence="13" id="KW-1185">Reference proteome</keyword>
<name>A0A250KW16_9GAMM</name>
<organism evidence="12 13">
    <name type="scientific">Methylocaldum marinum</name>
    <dbReference type="NCBI Taxonomy" id="1432792"/>
    <lineage>
        <taxon>Bacteria</taxon>
        <taxon>Pseudomonadati</taxon>
        <taxon>Pseudomonadota</taxon>
        <taxon>Gammaproteobacteria</taxon>
        <taxon>Methylococcales</taxon>
        <taxon>Methylococcaceae</taxon>
        <taxon>Methylocaldum</taxon>
    </lineage>
</organism>
<evidence type="ECO:0000259" key="9">
    <source>
        <dbReference type="Pfam" id="PF00862"/>
    </source>
</evidence>
<evidence type="ECO:0000259" key="10">
    <source>
        <dbReference type="Pfam" id="PF24861"/>
    </source>
</evidence>
<dbReference type="SUPFAM" id="SSF53756">
    <property type="entry name" value="UDP-Glycosyltransferase/glycogen phosphorylase"/>
    <property type="match status" value="1"/>
</dbReference>
<protein>
    <recommendedName>
        <fullName evidence="3 7">Sucrose synthase</fullName>
        <ecNumber evidence="2 7">2.4.1.13</ecNumber>
    </recommendedName>
</protein>
<dbReference type="Pfam" id="PF00534">
    <property type="entry name" value="Glycos_transf_1"/>
    <property type="match status" value="1"/>
</dbReference>
<evidence type="ECO:0000256" key="5">
    <source>
        <dbReference type="ARBA" id="ARBA00022679"/>
    </source>
</evidence>
<evidence type="ECO:0000256" key="3">
    <source>
        <dbReference type="ARBA" id="ARBA00020955"/>
    </source>
</evidence>
<keyword evidence="4" id="KW-0328">Glycosyltransferase</keyword>
<evidence type="ECO:0000313" key="12">
    <source>
        <dbReference type="EMBL" id="BBA33969.1"/>
    </source>
</evidence>
<dbReference type="Proteomes" id="UP000266313">
    <property type="component" value="Chromosome"/>
</dbReference>
<evidence type="ECO:0000256" key="7">
    <source>
        <dbReference type="NCBIfam" id="TIGR02470"/>
    </source>
</evidence>
<evidence type="ECO:0000259" key="11">
    <source>
        <dbReference type="Pfam" id="PF24862"/>
    </source>
</evidence>
<feature type="domain" description="Sucrose synthase first GT-B" evidence="9">
    <location>
        <begin position="274"/>
        <end position="562"/>
    </location>
</feature>
<dbReference type="GO" id="GO:0005985">
    <property type="term" value="P:sucrose metabolic process"/>
    <property type="evidence" value="ECO:0007669"/>
    <property type="project" value="UniProtKB-UniRule"/>
</dbReference>
<feature type="domain" description="Sucrose synthase N-terminal" evidence="10">
    <location>
        <begin position="19"/>
        <end position="126"/>
    </location>
</feature>
<dbReference type="EMBL" id="AP017928">
    <property type="protein sequence ID" value="BBA33969.1"/>
    <property type="molecule type" value="Genomic_DNA"/>
</dbReference>
<dbReference type="InterPro" id="IPR000368">
    <property type="entry name" value="Sucrose_synth_GT-B1"/>
</dbReference>
<accession>A0A250KW16</accession>
<dbReference type="Pfam" id="PF00862">
    <property type="entry name" value="GT-B_Sucrose_synth"/>
    <property type="match status" value="1"/>
</dbReference>
<dbReference type="InterPro" id="IPR012820">
    <property type="entry name" value="Sucrose_synthase_pln/cyn"/>
</dbReference>
<comment type="catalytic activity">
    <reaction evidence="6">
        <text>an NDP-alpha-D-glucose + D-fructose = a ribonucleoside 5'-diphosphate + sucrose + H(+)</text>
        <dbReference type="Rhea" id="RHEA:16241"/>
        <dbReference type="ChEBI" id="CHEBI:15378"/>
        <dbReference type="ChEBI" id="CHEBI:17992"/>
        <dbReference type="ChEBI" id="CHEBI:37721"/>
        <dbReference type="ChEBI" id="CHEBI:57930"/>
        <dbReference type="ChEBI" id="CHEBI:76533"/>
        <dbReference type="EC" id="2.4.1.13"/>
    </reaction>
</comment>
<dbReference type="KEGG" id="mmai:sS8_2015"/>
<evidence type="ECO:0000256" key="1">
    <source>
        <dbReference type="ARBA" id="ARBA00006530"/>
    </source>
</evidence>
<sequence>MSRDFYMTEKTPGDDLIVQLRGFLDANPSVGHRVLHQIRKLERAFLQRPDVCDAFADVCTADDAPEGLKQTPLGKTIRFSQEAAVNDAWVYLAVRLRIATWRYVRIALEGLTVEEVTVRDFLRFKEGLATGQHDIDEWLLEIDFGPFSREFPKLQEARSIGRGVEFLNKHLSRQMFDELGGGGERILNFLSIHSYRGQTLMLNEQIRSVRDLRRALRRADDALAGREAAATWEDVAAPLRALGFEAGWGREVSRIRDTMSLLQDLLEAPDPRGLEAFLARLPMVFSLAIISAHGYFGQANVLGRPDTGGQVVYILDQVRALETEMRSRLFEQGLDIEPQIVVLTRLIPLAEGTSCDQRLEPISGTRNARILRVPFRNASGEVLTHWISRFEVWPYLERYTLDAERELLAELGGRPDLIVGNYSDGNLVATLLSQRLGVTQCNIAHALEKTKYRHSDLFWQDNEDQYHFSCQFTADLIAMNAADFIIASSYQEIAGTRDSVGQYESHVAFTMPRLFRVANGIDVYDPKFNIVSPGADAAAYFPYSEPERRLPHLHAEIEQLIYAQSDGGDARGMLVERDKPLLFTMARLDRIKNIAGLVEWFGASEKLRREANLLVISGFVNPELSSDAEEIEQIQRVHALFDQYDLDTGVRWLGLRLPKNLAGELYRYVADGGGAFVQPALFEAFGLTVIEAMASGLPCFATCFGGPSEIIEDGVSGFHIDPNHGNAAAERIARFYARVRNEPGYWARISEGALKRVAERYTWQHYAERMMTLSRVYGFWRHVTDLERRETQRYLQALYSLQFRPLARAMA</sequence>
<dbReference type="InterPro" id="IPR001296">
    <property type="entry name" value="Glyco_trans_1"/>
</dbReference>
<proteinExistence type="inferred from homology"/>
<dbReference type="AlphaFoldDB" id="A0A250KW16"/>
<evidence type="ECO:0000256" key="4">
    <source>
        <dbReference type="ARBA" id="ARBA00022676"/>
    </source>
</evidence>
<evidence type="ECO:0000256" key="6">
    <source>
        <dbReference type="ARBA" id="ARBA00049030"/>
    </source>
</evidence>
<comment type="similarity">
    <text evidence="1">Belongs to the glycosyltransferase 1 family.</text>
</comment>
<dbReference type="Gene3D" id="3.40.50.2000">
    <property type="entry name" value="Glycogen Phosphorylase B"/>
    <property type="match status" value="2"/>
</dbReference>
<feature type="domain" description="Glycosyl transferase family 1" evidence="8">
    <location>
        <begin position="577"/>
        <end position="736"/>
    </location>
</feature>
<dbReference type="Pfam" id="PF24862">
    <property type="entry name" value="SUS_EPBD"/>
    <property type="match status" value="1"/>
</dbReference>
<dbReference type="Gene3D" id="1.20.120.1230">
    <property type="match status" value="1"/>
</dbReference>
<gene>
    <name evidence="12" type="ORF">sS8_2015</name>
</gene>
<dbReference type="InterPro" id="IPR056736">
    <property type="entry name" value="SUS_EPBD"/>
</dbReference>
<reference evidence="12 13" key="1">
    <citation type="submission" date="2016-12" db="EMBL/GenBank/DDBJ databases">
        <title>Genome sequencing of Methylocaldum marinum.</title>
        <authorList>
            <person name="Takeuchi M."/>
            <person name="Kamagata Y."/>
            <person name="Hiraoka S."/>
            <person name="Oshima K."/>
            <person name="Hattori M."/>
            <person name="Iwasaki W."/>
        </authorList>
    </citation>
    <scope>NUCLEOTIDE SEQUENCE [LARGE SCALE GENOMIC DNA]</scope>
    <source>
        <strain evidence="12 13">S8</strain>
    </source>
</reference>
<keyword evidence="5" id="KW-0808">Transferase</keyword>
<dbReference type="EC" id="2.4.1.13" evidence="2 7"/>
<dbReference type="NCBIfam" id="TIGR02470">
    <property type="entry name" value="sucr_synth"/>
    <property type="match status" value="1"/>
</dbReference>
<dbReference type="RefSeq" id="WP_197716729.1">
    <property type="nucleotide sequence ID" value="NZ_AP017928.1"/>
</dbReference>